<dbReference type="Gene3D" id="3.30.420.10">
    <property type="entry name" value="Ribonuclease H-like superfamily/Ribonuclease H"/>
    <property type="match status" value="1"/>
</dbReference>
<evidence type="ECO:0000313" key="3">
    <source>
        <dbReference type="Proteomes" id="UP000559256"/>
    </source>
</evidence>
<dbReference type="Proteomes" id="UP000559256">
    <property type="component" value="Unassembled WGS sequence"/>
</dbReference>
<feature type="domain" description="RNase H type-1" evidence="1">
    <location>
        <begin position="65"/>
        <end position="152"/>
    </location>
</feature>
<keyword evidence="3" id="KW-1185">Reference proteome</keyword>
<name>A0A8H5BHU5_9AGAR</name>
<reference evidence="2 3" key="1">
    <citation type="journal article" date="2020" name="ISME J.">
        <title>Uncovering the hidden diversity of litter-decomposition mechanisms in mushroom-forming fungi.</title>
        <authorList>
            <person name="Floudas D."/>
            <person name="Bentzer J."/>
            <person name="Ahren D."/>
            <person name="Johansson T."/>
            <person name="Persson P."/>
            <person name="Tunlid A."/>
        </authorList>
    </citation>
    <scope>NUCLEOTIDE SEQUENCE [LARGE SCALE GENOMIC DNA]</scope>
    <source>
        <strain evidence="2 3">CBS 291.85</strain>
    </source>
</reference>
<accession>A0A8H5BHU5</accession>
<dbReference type="SUPFAM" id="SSF53098">
    <property type="entry name" value="Ribonuclease H-like"/>
    <property type="match status" value="1"/>
</dbReference>
<dbReference type="OrthoDB" id="3249498at2759"/>
<comment type="caution">
    <text evidence="2">The sequence shown here is derived from an EMBL/GenBank/DDBJ whole genome shotgun (WGS) entry which is preliminary data.</text>
</comment>
<proteinExistence type="predicted"/>
<dbReference type="CDD" id="cd06222">
    <property type="entry name" value="RNase_H_like"/>
    <property type="match status" value="1"/>
</dbReference>
<dbReference type="InterPro" id="IPR044730">
    <property type="entry name" value="RNase_H-like_dom_plant"/>
</dbReference>
<gene>
    <name evidence="2" type="ORF">D9758_019074</name>
</gene>
<sequence>MCQELVWMADHMEQLDGVRMLQAKDWGIEDAELILFCDACPVRMGFWCELGDVTLSFQCRIDDRSHGILYFEALAVLSALSFALQASFPPPSHIVVFTDNSNTVNMFNSLKATPTYNPILMTAVDLLLQFNAQLRVFHIPGTENHVADSLSHFNNDLAYNASPSIIINPFTPPRVMLGAELL</sequence>
<protein>
    <recommendedName>
        <fullName evidence="1">RNase H type-1 domain-containing protein</fullName>
    </recommendedName>
</protein>
<dbReference type="GO" id="GO:0003676">
    <property type="term" value="F:nucleic acid binding"/>
    <property type="evidence" value="ECO:0007669"/>
    <property type="project" value="InterPro"/>
</dbReference>
<dbReference type="GO" id="GO:0004523">
    <property type="term" value="F:RNA-DNA hybrid ribonuclease activity"/>
    <property type="evidence" value="ECO:0007669"/>
    <property type="project" value="InterPro"/>
</dbReference>
<evidence type="ECO:0000313" key="2">
    <source>
        <dbReference type="EMBL" id="KAF5323659.1"/>
    </source>
</evidence>
<dbReference type="InterPro" id="IPR012337">
    <property type="entry name" value="RNaseH-like_sf"/>
</dbReference>
<evidence type="ECO:0000259" key="1">
    <source>
        <dbReference type="Pfam" id="PF13456"/>
    </source>
</evidence>
<organism evidence="2 3">
    <name type="scientific">Tetrapyrgos nigripes</name>
    <dbReference type="NCBI Taxonomy" id="182062"/>
    <lineage>
        <taxon>Eukaryota</taxon>
        <taxon>Fungi</taxon>
        <taxon>Dikarya</taxon>
        <taxon>Basidiomycota</taxon>
        <taxon>Agaricomycotina</taxon>
        <taxon>Agaricomycetes</taxon>
        <taxon>Agaricomycetidae</taxon>
        <taxon>Agaricales</taxon>
        <taxon>Marasmiineae</taxon>
        <taxon>Marasmiaceae</taxon>
        <taxon>Tetrapyrgos</taxon>
    </lineage>
</organism>
<dbReference type="InterPro" id="IPR002156">
    <property type="entry name" value="RNaseH_domain"/>
</dbReference>
<dbReference type="Pfam" id="PF13456">
    <property type="entry name" value="RVT_3"/>
    <property type="match status" value="1"/>
</dbReference>
<dbReference type="AlphaFoldDB" id="A0A8H5BHU5"/>
<dbReference type="InterPro" id="IPR036397">
    <property type="entry name" value="RNaseH_sf"/>
</dbReference>
<dbReference type="EMBL" id="JAACJM010000391">
    <property type="protein sequence ID" value="KAF5323659.1"/>
    <property type="molecule type" value="Genomic_DNA"/>
</dbReference>